<protein>
    <submittedName>
        <fullName evidence="1">Uncharacterized protein</fullName>
    </submittedName>
</protein>
<gene>
    <name evidence="1" type="ORF">SAMN04487910_4420</name>
</gene>
<evidence type="ECO:0000313" key="1">
    <source>
        <dbReference type="EMBL" id="SEM20235.1"/>
    </source>
</evidence>
<evidence type="ECO:0000313" key="2">
    <source>
        <dbReference type="Proteomes" id="UP000198521"/>
    </source>
</evidence>
<dbReference type="Proteomes" id="UP000198521">
    <property type="component" value="Unassembled WGS sequence"/>
</dbReference>
<dbReference type="RefSeq" id="WP_159092130.1">
    <property type="nucleotide sequence ID" value="NZ_FOAB01000010.1"/>
</dbReference>
<accession>A0A1H7WGL3</accession>
<keyword evidence="2" id="KW-1185">Reference proteome</keyword>
<sequence length="49" mass="5285">MKELKKLDGVQEISKKVQKNVNGGHCPPCGPGECGQIIFPGPDWFCAPC</sequence>
<organism evidence="1 2">
    <name type="scientific">Aquimarina amphilecti</name>
    <dbReference type="NCBI Taxonomy" id="1038014"/>
    <lineage>
        <taxon>Bacteria</taxon>
        <taxon>Pseudomonadati</taxon>
        <taxon>Bacteroidota</taxon>
        <taxon>Flavobacteriia</taxon>
        <taxon>Flavobacteriales</taxon>
        <taxon>Flavobacteriaceae</taxon>
        <taxon>Aquimarina</taxon>
    </lineage>
</organism>
<proteinExistence type="predicted"/>
<reference evidence="1 2" key="1">
    <citation type="submission" date="2016-10" db="EMBL/GenBank/DDBJ databases">
        <authorList>
            <person name="de Groot N.N."/>
        </authorList>
    </citation>
    <scope>NUCLEOTIDE SEQUENCE [LARGE SCALE GENOMIC DNA]</scope>
    <source>
        <strain evidence="1 2">DSM 25232</strain>
    </source>
</reference>
<dbReference type="EMBL" id="FOAB01000010">
    <property type="protein sequence ID" value="SEM20235.1"/>
    <property type="molecule type" value="Genomic_DNA"/>
</dbReference>
<dbReference type="AlphaFoldDB" id="A0A1H7WGL3"/>
<name>A0A1H7WGL3_AQUAM</name>